<dbReference type="PANTHER" id="PTHR23232">
    <property type="entry name" value="KRAB DOMAIN C2H2 ZINC FINGER"/>
    <property type="match status" value="1"/>
</dbReference>
<dbReference type="Proteomes" id="UP000694564">
    <property type="component" value="Chromosome 19"/>
</dbReference>
<dbReference type="InterPro" id="IPR001909">
    <property type="entry name" value="KRAB"/>
</dbReference>
<dbReference type="SMART" id="SM00349">
    <property type="entry name" value="KRAB"/>
    <property type="match status" value="1"/>
</dbReference>
<organism evidence="2 3">
    <name type="scientific">Sciurus vulgaris</name>
    <name type="common">Eurasian red squirrel</name>
    <dbReference type="NCBI Taxonomy" id="55149"/>
    <lineage>
        <taxon>Eukaryota</taxon>
        <taxon>Metazoa</taxon>
        <taxon>Chordata</taxon>
        <taxon>Craniata</taxon>
        <taxon>Vertebrata</taxon>
        <taxon>Euteleostomi</taxon>
        <taxon>Mammalia</taxon>
        <taxon>Eutheria</taxon>
        <taxon>Euarchontoglires</taxon>
        <taxon>Glires</taxon>
        <taxon>Rodentia</taxon>
        <taxon>Sciuromorpha</taxon>
        <taxon>Sciuridae</taxon>
        <taxon>Sciurinae</taxon>
        <taxon>Sciurini</taxon>
        <taxon>Sciurus</taxon>
    </lineage>
</organism>
<dbReference type="OrthoDB" id="9634412at2759"/>
<dbReference type="GO" id="GO:0006355">
    <property type="term" value="P:regulation of DNA-templated transcription"/>
    <property type="evidence" value="ECO:0007669"/>
    <property type="project" value="InterPro"/>
</dbReference>
<dbReference type="Gene3D" id="6.10.140.140">
    <property type="match status" value="1"/>
</dbReference>
<name>A0A8D2D1H7_SCIVU</name>
<accession>A0A8D2D1H7</accession>
<evidence type="ECO:0000259" key="1">
    <source>
        <dbReference type="PROSITE" id="PS50805"/>
    </source>
</evidence>
<protein>
    <recommendedName>
        <fullName evidence="1">KRAB domain-containing protein</fullName>
    </recommendedName>
</protein>
<dbReference type="PANTHER" id="PTHR23232:SF136">
    <property type="entry name" value="KRAB DOMAIN-CONTAINING PROTEIN"/>
    <property type="match status" value="1"/>
</dbReference>
<dbReference type="InterPro" id="IPR036051">
    <property type="entry name" value="KRAB_dom_sf"/>
</dbReference>
<dbReference type="AlphaFoldDB" id="A0A8D2D1H7"/>
<dbReference type="CDD" id="cd07765">
    <property type="entry name" value="KRAB_A-box"/>
    <property type="match status" value="1"/>
</dbReference>
<feature type="domain" description="KRAB" evidence="1">
    <location>
        <begin position="18"/>
        <end position="92"/>
    </location>
</feature>
<proteinExistence type="predicted"/>
<reference evidence="2" key="2">
    <citation type="submission" date="2025-09" db="UniProtKB">
        <authorList>
            <consortium name="Ensembl"/>
        </authorList>
    </citation>
    <scope>IDENTIFICATION</scope>
</reference>
<dbReference type="GeneTree" id="ENSGT00940000163552"/>
<dbReference type="Pfam" id="PF01352">
    <property type="entry name" value="KRAB"/>
    <property type="match status" value="1"/>
</dbReference>
<evidence type="ECO:0000313" key="2">
    <source>
        <dbReference type="Ensembl" id="ENSSVLP00005018261.1"/>
    </source>
</evidence>
<dbReference type="SUPFAM" id="SSF109640">
    <property type="entry name" value="KRAB domain (Kruppel-associated box)"/>
    <property type="match status" value="1"/>
</dbReference>
<evidence type="ECO:0000313" key="3">
    <source>
        <dbReference type="Proteomes" id="UP000694564"/>
    </source>
</evidence>
<keyword evidence="3" id="KW-1185">Reference proteome</keyword>
<reference evidence="2" key="1">
    <citation type="submission" date="2025-08" db="UniProtKB">
        <authorList>
            <consortium name="Ensembl"/>
        </authorList>
    </citation>
    <scope>IDENTIFICATION</scope>
</reference>
<dbReference type="PROSITE" id="PS50805">
    <property type="entry name" value="KRAB"/>
    <property type="match status" value="1"/>
</dbReference>
<dbReference type="InterPro" id="IPR050169">
    <property type="entry name" value="Krueppel_C2H2_ZnF"/>
</dbReference>
<sequence length="171" mass="19973">KSFSWTSGIGITRELELLTFRDMAIDFSQEEWECLDPAQQNLYRDVISVMLEIISHLVSVGYLFCKSDMTLHLKEGEILWRVAGTEFPPCQSPGRENIHQKCKSVYNPLTGRKDILIIISMKSHIQEDSFEWNNLGDDLNYNSAWSQHLFSHPNTYWRKTIQMLSVWESLQ</sequence>
<dbReference type="Ensembl" id="ENSSVLT00005020326.1">
    <property type="protein sequence ID" value="ENSSVLP00005018261.1"/>
    <property type="gene ID" value="ENSSVLG00005014604.1"/>
</dbReference>